<accession>A0ACC2JH67</accession>
<keyword evidence="2" id="KW-1185">Reference proteome</keyword>
<gene>
    <name evidence="1" type="ORF">O1611_g6940</name>
</gene>
<evidence type="ECO:0000313" key="2">
    <source>
        <dbReference type="Proteomes" id="UP001153332"/>
    </source>
</evidence>
<sequence>MSSSLKPIKAYGKGGPNPPKVIMILEELGLPYEIIAVPFSDVKKPEYLAVNPNGRLPAIYDPNTDLTLWESGAIIEYLVETYDKDNKISFPRGSNEGYLTKQWLYYQTTGQGPYYGQAVWFTRYHAEKVPSAVDRYIKEINRVTAVVEGHLAAEKAKSGGEAPWLVGGKLTFADISWYMWQALITKVLGDDTINYAEYPNVKDWLDRLGARPSIKLAVELSQAD</sequence>
<reference evidence="1" key="1">
    <citation type="submission" date="2022-12" db="EMBL/GenBank/DDBJ databases">
        <title>Genome Sequence of Lasiodiplodia mahajangana.</title>
        <authorList>
            <person name="Buettner E."/>
        </authorList>
    </citation>
    <scope>NUCLEOTIDE SEQUENCE</scope>
    <source>
        <strain evidence="1">VT137</strain>
    </source>
</reference>
<proteinExistence type="predicted"/>
<name>A0ACC2JH67_9PEZI</name>
<comment type="caution">
    <text evidence="1">The sequence shown here is derived from an EMBL/GenBank/DDBJ whole genome shotgun (WGS) entry which is preliminary data.</text>
</comment>
<evidence type="ECO:0000313" key="1">
    <source>
        <dbReference type="EMBL" id="KAJ8126699.1"/>
    </source>
</evidence>
<protein>
    <submittedName>
        <fullName evidence="1">Uncharacterized protein</fullName>
    </submittedName>
</protein>
<dbReference type="EMBL" id="JAPUUL010001737">
    <property type="protein sequence ID" value="KAJ8126699.1"/>
    <property type="molecule type" value="Genomic_DNA"/>
</dbReference>
<organism evidence="1 2">
    <name type="scientific">Lasiodiplodia mahajangana</name>
    <dbReference type="NCBI Taxonomy" id="1108764"/>
    <lineage>
        <taxon>Eukaryota</taxon>
        <taxon>Fungi</taxon>
        <taxon>Dikarya</taxon>
        <taxon>Ascomycota</taxon>
        <taxon>Pezizomycotina</taxon>
        <taxon>Dothideomycetes</taxon>
        <taxon>Dothideomycetes incertae sedis</taxon>
        <taxon>Botryosphaeriales</taxon>
        <taxon>Botryosphaeriaceae</taxon>
        <taxon>Lasiodiplodia</taxon>
    </lineage>
</organism>
<dbReference type="Proteomes" id="UP001153332">
    <property type="component" value="Unassembled WGS sequence"/>
</dbReference>